<feature type="region of interest" description="Disordered" evidence="1">
    <location>
        <begin position="56"/>
        <end position="157"/>
    </location>
</feature>
<evidence type="ECO:0000313" key="3">
    <source>
        <dbReference type="Proteomes" id="UP000249757"/>
    </source>
</evidence>
<evidence type="ECO:0000256" key="1">
    <source>
        <dbReference type="SAM" id="MobiDB-lite"/>
    </source>
</evidence>
<gene>
    <name evidence="2" type="ORF">Ptr86124_006244</name>
</gene>
<dbReference type="OMA" id="CVEGHET"/>
<reference evidence="3" key="1">
    <citation type="journal article" date="2022" name="Microb. Genom.">
        <title>A global pangenome for the wheat fungal pathogen Pyrenophora tritici-repentis and prediction of effector protein structural homology.</title>
        <authorList>
            <person name="Moolhuijzen P.M."/>
            <person name="See P.T."/>
            <person name="Shi G."/>
            <person name="Powell H.R."/>
            <person name="Cockram J."/>
            <person name="Jorgensen L.N."/>
            <person name="Benslimane H."/>
            <person name="Strelkov S.E."/>
            <person name="Turner J."/>
            <person name="Liu Z."/>
            <person name="Moffat C.S."/>
        </authorList>
    </citation>
    <scope>NUCLEOTIDE SEQUENCE [LARGE SCALE GENOMIC DNA]</scope>
</reference>
<feature type="region of interest" description="Disordered" evidence="1">
    <location>
        <begin position="1"/>
        <end position="43"/>
    </location>
</feature>
<protein>
    <submittedName>
        <fullName evidence="2">Uncharacterized protein</fullName>
    </submittedName>
</protein>
<sequence length="226" mass="24935">MAKSNPNRSKPSSPISHNGNESNVEATQPANQPTSKKTSNAISKGYVMVEEHVPTRLIISDPTAPENIIQGKRQRQRPEKPNAPAPTKKTTVTKKPVATKKTGTKKSVTAKKTHGRGATKNYDDGDDDASESGSEPEPESEYEREPRPERQDIAPKAIHRSVLDLVKHSLKVSDNLISYMKAMEDDHEKEGRALDRGVSRVLSSLLDRKRKATKQKTGKKNKAVKV</sequence>
<feature type="compositionally biased region" description="Basic and acidic residues" evidence="1">
    <location>
        <begin position="141"/>
        <end position="153"/>
    </location>
</feature>
<dbReference type="EMBL" id="NRDI02000007">
    <property type="protein sequence ID" value="KAI1514921.1"/>
    <property type="molecule type" value="Genomic_DNA"/>
</dbReference>
<accession>A0A922NJ12</accession>
<proteinExistence type="predicted"/>
<dbReference type="Proteomes" id="UP000249757">
    <property type="component" value="Unassembled WGS sequence"/>
</dbReference>
<feature type="compositionally biased region" description="Polar residues" evidence="1">
    <location>
        <begin position="17"/>
        <end position="42"/>
    </location>
</feature>
<feature type="compositionally biased region" description="Low complexity" evidence="1">
    <location>
        <begin position="85"/>
        <end position="101"/>
    </location>
</feature>
<feature type="compositionally biased region" description="Low complexity" evidence="1">
    <location>
        <begin position="1"/>
        <end position="16"/>
    </location>
</feature>
<name>A0A922NJ12_9PLEO</name>
<feature type="compositionally biased region" description="Basic residues" evidence="1">
    <location>
        <begin position="102"/>
        <end position="117"/>
    </location>
</feature>
<keyword evidence="3" id="KW-1185">Reference proteome</keyword>
<feature type="compositionally biased region" description="Acidic residues" evidence="1">
    <location>
        <begin position="124"/>
        <end position="140"/>
    </location>
</feature>
<comment type="caution">
    <text evidence="2">The sequence shown here is derived from an EMBL/GenBank/DDBJ whole genome shotgun (WGS) entry which is preliminary data.</text>
</comment>
<dbReference type="OrthoDB" id="3684970at2759"/>
<evidence type="ECO:0000313" key="2">
    <source>
        <dbReference type="EMBL" id="KAI1514921.1"/>
    </source>
</evidence>
<organism evidence="2 3">
    <name type="scientific">Pyrenophora tritici-repentis</name>
    <dbReference type="NCBI Taxonomy" id="45151"/>
    <lineage>
        <taxon>Eukaryota</taxon>
        <taxon>Fungi</taxon>
        <taxon>Dikarya</taxon>
        <taxon>Ascomycota</taxon>
        <taxon>Pezizomycotina</taxon>
        <taxon>Dothideomycetes</taxon>
        <taxon>Pleosporomycetidae</taxon>
        <taxon>Pleosporales</taxon>
        <taxon>Pleosporineae</taxon>
        <taxon>Pleosporaceae</taxon>
        <taxon>Pyrenophora</taxon>
    </lineage>
</organism>
<dbReference type="AlphaFoldDB" id="A0A922NJ12"/>